<dbReference type="EMBL" id="CP002628">
    <property type="protein sequence ID" value="AEB07033.1"/>
    <property type="molecule type" value="Genomic_DNA"/>
</dbReference>
<gene>
    <name evidence="2" type="ordered locus">Corgl_0922</name>
</gene>
<accession>F2N9K4</accession>
<reference evidence="3" key="1">
    <citation type="journal article" date="2013" name="Stand. Genomic Sci.">
        <title>Complete genome sequence of Coriobacterium glomerans type strain (PW2(T)) from the midgut of Pyrrhocoris apterus L. (red soldier bug).</title>
        <authorList>
            <person name="Stackebrandt E."/>
            <person name="Zeytun A."/>
            <person name="Lapidus A."/>
            <person name="Nolan M."/>
            <person name="Lucas S."/>
            <person name="Hammon N."/>
            <person name="Deshpande S."/>
            <person name="Cheng J.F."/>
            <person name="Tapia R."/>
            <person name="Goodwin L.A."/>
            <person name="Pitluck S."/>
            <person name="Liolios K."/>
            <person name="Pagani I."/>
            <person name="Ivanova N."/>
            <person name="Mavromatis K."/>
            <person name="Mikhailova N."/>
            <person name="Huntemann M."/>
            <person name="Pati A."/>
            <person name="Chen A."/>
            <person name="Palaniappan K."/>
            <person name="Chang Y.J."/>
            <person name="Land M."/>
            <person name="Hauser L."/>
            <person name="Rohde M."/>
            <person name="Pukall R."/>
            <person name="Goker M."/>
            <person name="Detter J.C."/>
            <person name="Woyke T."/>
            <person name="Bristow J."/>
            <person name="Eisen J.A."/>
            <person name="Markowitz V."/>
            <person name="Hugenholtz P."/>
            <person name="Kyrpides N.C."/>
            <person name="Klenk H.P."/>
        </authorList>
    </citation>
    <scope>NUCLEOTIDE SEQUENCE</scope>
    <source>
        <strain evidence="3">ATCC 49209 / DSM 20642 / JCM 10262 / PW2</strain>
    </source>
</reference>
<dbReference type="AlphaFoldDB" id="F2N9K4"/>
<sequence length="270" mass="28449">MGSPVQEGRRARALPSRSSLDAESPAARIAYKRWRAQAPAIALRKIDRDEKEARKERKAMSGMVATGNETVASAVIRGVEARPVKIECCIERGMAQFVFNGVSDAAALELRPRVRCAIRGAGYAVPHASVTITVSSFDQDNDSIRLAASDRHIELAIAAAVLAASGQVPAGAVDGRLLVGSLEPDGGASLNRRAAPYAELARERGLELLAGPASGAGSLPGTPALHRAAQRAQTRSRGGIHSATPPRAYRARCRSGRVAEAGTRQDRTCS</sequence>
<protein>
    <submittedName>
        <fullName evidence="2">Uncharacterized protein</fullName>
    </submittedName>
</protein>
<dbReference type="SUPFAM" id="SSF54211">
    <property type="entry name" value="Ribosomal protein S5 domain 2-like"/>
    <property type="match status" value="1"/>
</dbReference>
<proteinExistence type="predicted"/>
<evidence type="ECO:0000313" key="2">
    <source>
        <dbReference type="EMBL" id="AEB07033.1"/>
    </source>
</evidence>
<keyword evidence="3" id="KW-1185">Reference proteome</keyword>
<evidence type="ECO:0000256" key="1">
    <source>
        <dbReference type="SAM" id="MobiDB-lite"/>
    </source>
</evidence>
<dbReference type="KEGG" id="cgo:Corgl_0922"/>
<evidence type="ECO:0000313" key="3">
    <source>
        <dbReference type="Proteomes" id="UP000006851"/>
    </source>
</evidence>
<dbReference type="HOGENOM" id="CLU_1029395_0_0_11"/>
<organism evidence="2 3">
    <name type="scientific">Coriobacterium glomerans (strain ATCC 49209 / DSM 20642 / JCM 10262 / PW2)</name>
    <dbReference type="NCBI Taxonomy" id="700015"/>
    <lineage>
        <taxon>Bacteria</taxon>
        <taxon>Bacillati</taxon>
        <taxon>Actinomycetota</taxon>
        <taxon>Coriobacteriia</taxon>
        <taxon>Coriobacteriales</taxon>
        <taxon>Coriobacteriaceae</taxon>
        <taxon>Coriobacterium</taxon>
    </lineage>
</organism>
<feature type="region of interest" description="Disordered" evidence="1">
    <location>
        <begin position="1"/>
        <end position="24"/>
    </location>
</feature>
<feature type="region of interest" description="Disordered" evidence="1">
    <location>
        <begin position="213"/>
        <end position="249"/>
    </location>
</feature>
<dbReference type="OrthoDB" id="9813147at2"/>
<dbReference type="eggNOG" id="COG0606">
    <property type="taxonomic scope" value="Bacteria"/>
</dbReference>
<dbReference type="InterPro" id="IPR020568">
    <property type="entry name" value="Ribosomal_Su5_D2-typ_SF"/>
</dbReference>
<dbReference type="STRING" id="700015.Corgl_0922"/>
<dbReference type="Pfam" id="PF13541">
    <property type="entry name" value="ChlI"/>
    <property type="match status" value="1"/>
</dbReference>
<feature type="compositionally biased region" description="Low complexity" evidence="1">
    <location>
        <begin position="213"/>
        <end position="224"/>
    </location>
</feature>
<dbReference type="Proteomes" id="UP000006851">
    <property type="component" value="Chromosome"/>
</dbReference>
<name>F2N9K4_CORGP</name>